<dbReference type="PANTHER" id="PTHR20858:SF17">
    <property type="entry name" value="HYDROXYMETHYLPYRIMIDINE_PHOSPHOMETHYLPYRIMIDINE KINASE THI20-RELATED"/>
    <property type="match status" value="1"/>
</dbReference>
<protein>
    <submittedName>
        <fullName evidence="2">Aldolase-type TIM barrel</fullName>
    </submittedName>
</protein>
<dbReference type="Pfam" id="PF08543">
    <property type="entry name" value="Phos_pyr_kin"/>
    <property type="match status" value="1"/>
</dbReference>
<proteinExistence type="predicted"/>
<dbReference type="AlphaFoldDB" id="A0A2U1LGN3"/>
<dbReference type="Gene3D" id="3.40.1190.20">
    <property type="match status" value="1"/>
</dbReference>
<sequence>MPEEKTLTIKNDSAVKKILHVLTVAGSDSGAGAGIQADLKACAERGVYCSTVITAVTAQNSLGVQDVSVLSEESVAAQLKSVATLSRQLGRREAQDLTLSMANDGGHIDLDPAMMEEISRAVSGLKKEKWAAMDDIIKAPELSYALLRYVLRHGNGGEGPSHVA</sequence>
<dbReference type="STRING" id="35608.A0A2U1LGN3"/>
<dbReference type="InterPro" id="IPR029056">
    <property type="entry name" value="Ribokinase-like"/>
</dbReference>
<dbReference type="GO" id="GO:0009228">
    <property type="term" value="P:thiamine biosynthetic process"/>
    <property type="evidence" value="ECO:0007669"/>
    <property type="project" value="TreeGrafter"/>
</dbReference>
<dbReference type="OrthoDB" id="10028886at2759"/>
<feature type="domain" description="Pyridoxamine kinase/Phosphomethylpyrimidine kinase" evidence="1">
    <location>
        <begin position="28"/>
        <end position="83"/>
    </location>
</feature>
<dbReference type="PANTHER" id="PTHR20858">
    <property type="entry name" value="PHOSPHOMETHYLPYRIMIDINE KINASE"/>
    <property type="match status" value="1"/>
</dbReference>
<name>A0A2U1LGN3_ARTAN</name>
<dbReference type="GO" id="GO:0009507">
    <property type="term" value="C:chloroplast"/>
    <property type="evidence" value="ECO:0007669"/>
    <property type="project" value="TreeGrafter"/>
</dbReference>
<evidence type="ECO:0000259" key="1">
    <source>
        <dbReference type="Pfam" id="PF08543"/>
    </source>
</evidence>
<gene>
    <name evidence="2" type="ORF">CTI12_AA493640</name>
</gene>
<comment type="caution">
    <text evidence="2">The sequence shown here is derived from an EMBL/GenBank/DDBJ whole genome shotgun (WGS) entry which is preliminary data.</text>
</comment>
<organism evidence="2 3">
    <name type="scientific">Artemisia annua</name>
    <name type="common">Sweet wormwood</name>
    <dbReference type="NCBI Taxonomy" id="35608"/>
    <lineage>
        <taxon>Eukaryota</taxon>
        <taxon>Viridiplantae</taxon>
        <taxon>Streptophyta</taxon>
        <taxon>Embryophyta</taxon>
        <taxon>Tracheophyta</taxon>
        <taxon>Spermatophyta</taxon>
        <taxon>Magnoliopsida</taxon>
        <taxon>eudicotyledons</taxon>
        <taxon>Gunneridae</taxon>
        <taxon>Pentapetalae</taxon>
        <taxon>asterids</taxon>
        <taxon>campanulids</taxon>
        <taxon>Asterales</taxon>
        <taxon>Asteraceae</taxon>
        <taxon>Asteroideae</taxon>
        <taxon>Anthemideae</taxon>
        <taxon>Artemisiinae</taxon>
        <taxon>Artemisia</taxon>
    </lineage>
</organism>
<dbReference type="GO" id="GO:0008972">
    <property type="term" value="F:phosphomethylpyrimidine kinase activity"/>
    <property type="evidence" value="ECO:0007669"/>
    <property type="project" value="TreeGrafter"/>
</dbReference>
<accession>A0A2U1LGN3</accession>
<keyword evidence="3" id="KW-1185">Reference proteome</keyword>
<evidence type="ECO:0000313" key="2">
    <source>
        <dbReference type="EMBL" id="PWA48158.1"/>
    </source>
</evidence>
<dbReference type="GO" id="GO:0008902">
    <property type="term" value="F:hydroxymethylpyrimidine kinase activity"/>
    <property type="evidence" value="ECO:0007669"/>
    <property type="project" value="TreeGrafter"/>
</dbReference>
<dbReference type="InterPro" id="IPR013749">
    <property type="entry name" value="PM/HMP-P_kinase-1"/>
</dbReference>
<dbReference type="EMBL" id="PKPP01009481">
    <property type="protein sequence ID" value="PWA48158.1"/>
    <property type="molecule type" value="Genomic_DNA"/>
</dbReference>
<dbReference type="SUPFAM" id="SSF53613">
    <property type="entry name" value="Ribokinase-like"/>
    <property type="match status" value="1"/>
</dbReference>
<dbReference type="Proteomes" id="UP000245207">
    <property type="component" value="Unassembled WGS sequence"/>
</dbReference>
<reference evidence="2 3" key="1">
    <citation type="journal article" date="2018" name="Mol. Plant">
        <title>The genome of Artemisia annua provides insight into the evolution of Asteraceae family and artemisinin biosynthesis.</title>
        <authorList>
            <person name="Shen Q."/>
            <person name="Zhang L."/>
            <person name="Liao Z."/>
            <person name="Wang S."/>
            <person name="Yan T."/>
            <person name="Shi P."/>
            <person name="Liu M."/>
            <person name="Fu X."/>
            <person name="Pan Q."/>
            <person name="Wang Y."/>
            <person name="Lv Z."/>
            <person name="Lu X."/>
            <person name="Zhang F."/>
            <person name="Jiang W."/>
            <person name="Ma Y."/>
            <person name="Chen M."/>
            <person name="Hao X."/>
            <person name="Li L."/>
            <person name="Tang Y."/>
            <person name="Lv G."/>
            <person name="Zhou Y."/>
            <person name="Sun X."/>
            <person name="Brodelius P.E."/>
            <person name="Rose J.K.C."/>
            <person name="Tang K."/>
        </authorList>
    </citation>
    <scope>NUCLEOTIDE SEQUENCE [LARGE SCALE GENOMIC DNA]</scope>
    <source>
        <strain evidence="3">cv. Huhao1</strain>
        <tissue evidence="2">Leaf</tissue>
    </source>
</reference>
<evidence type="ECO:0000313" key="3">
    <source>
        <dbReference type="Proteomes" id="UP000245207"/>
    </source>
</evidence>